<name>A0A5B8LI14_9SPHN</name>
<keyword evidence="2" id="KW-1185">Reference proteome</keyword>
<organism evidence="1 2">
    <name type="scientific">Sphingomonas panacisoli</name>
    <dbReference type="NCBI Taxonomy" id="1813879"/>
    <lineage>
        <taxon>Bacteria</taxon>
        <taxon>Pseudomonadati</taxon>
        <taxon>Pseudomonadota</taxon>
        <taxon>Alphaproteobacteria</taxon>
        <taxon>Sphingomonadales</taxon>
        <taxon>Sphingomonadaceae</taxon>
        <taxon>Sphingomonas</taxon>
    </lineage>
</organism>
<dbReference type="EMBL" id="CP042306">
    <property type="protein sequence ID" value="QDZ07459.1"/>
    <property type="molecule type" value="Genomic_DNA"/>
</dbReference>
<dbReference type="Proteomes" id="UP000315673">
    <property type="component" value="Chromosome"/>
</dbReference>
<evidence type="ECO:0000313" key="1">
    <source>
        <dbReference type="EMBL" id="QDZ07459.1"/>
    </source>
</evidence>
<proteinExistence type="predicted"/>
<protein>
    <submittedName>
        <fullName evidence="1">Uncharacterized protein</fullName>
    </submittedName>
</protein>
<accession>A0A5B8LI14</accession>
<reference evidence="1 2" key="1">
    <citation type="submission" date="2019-07" db="EMBL/GenBank/DDBJ databases">
        <title>Full genome sequence of Sphingomonas sp. 4R-6-7(HKS19).</title>
        <authorList>
            <person name="Im W.-T."/>
        </authorList>
    </citation>
    <scope>NUCLEOTIDE SEQUENCE [LARGE SCALE GENOMIC DNA]</scope>
    <source>
        <strain evidence="1 2">HKS19</strain>
    </source>
</reference>
<dbReference type="AlphaFoldDB" id="A0A5B8LI14"/>
<sequence length="88" mass="9072">MPSAATTYAWTYPTAFGSGVVPIVSAIVQVPNGNTDLFNVQVMGTPTNTGCVFQINRVSAGLLSLLLGALSINPTPVAATLHMLALEP</sequence>
<dbReference type="RefSeq" id="WP_146570925.1">
    <property type="nucleotide sequence ID" value="NZ_CP042306.1"/>
</dbReference>
<gene>
    <name evidence="1" type="ORF">FPZ24_08175</name>
</gene>
<dbReference type="KEGG" id="spai:FPZ24_08175"/>
<evidence type="ECO:0000313" key="2">
    <source>
        <dbReference type="Proteomes" id="UP000315673"/>
    </source>
</evidence>